<comment type="caution">
    <text evidence="1">The sequence shown here is derived from an EMBL/GenBank/DDBJ whole genome shotgun (WGS) entry which is preliminary data.</text>
</comment>
<proteinExistence type="predicted"/>
<protein>
    <submittedName>
        <fullName evidence="1">Uncharacterized protein</fullName>
    </submittedName>
</protein>
<name>A0A8T1TZE0_9STRA</name>
<evidence type="ECO:0000313" key="2">
    <source>
        <dbReference type="Proteomes" id="UP000688947"/>
    </source>
</evidence>
<sequence length="181" mass="20200">ETISGEATYESASDLLGQFKQVLPDRRPKQQIAYKVAQLPPGKPITDASKFTRVFARELLRKCDAKMIAFQRTRRGLAGQDIAVEVVGVGIFTTGTLAIMKQWHRIIKAAKTVELAVDWVSTMDLSLIFNTTLCVEADPGLPAKLKIIPLLSEQVFITDSNLALYTFCDLTTYFECARRSR</sequence>
<feature type="non-terminal residue" evidence="1">
    <location>
        <position position="1"/>
    </location>
</feature>
<dbReference type="OrthoDB" id="93786at2759"/>
<dbReference type="EMBL" id="JAENGZ010001262">
    <property type="protein sequence ID" value="KAG6949339.1"/>
    <property type="molecule type" value="Genomic_DNA"/>
</dbReference>
<reference evidence="1" key="1">
    <citation type="submission" date="2021-01" db="EMBL/GenBank/DDBJ databases">
        <title>Phytophthora aleatoria, a newly-described species from Pinus radiata is distinct from Phytophthora cactorum isolates based on comparative genomics.</title>
        <authorList>
            <person name="Mcdougal R."/>
            <person name="Panda P."/>
            <person name="Williams N."/>
            <person name="Studholme D.J."/>
        </authorList>
    </citation>
    <scope>NUCLEOTIDE SEQUENCE</scope>
    <source>
        <strain evidence="1">NZFS 3830</strain>
    </source>
</reference>
<evidence type="ECO:0000313" key="1">
    <source>
        <dbReference type="EMBL" id="KAG6949339.1"/>
    </source>
</evidence>
<accession>A0A8T1TZE0</accession>
<organism evidence="1 2">
    <name type="scientific">Phytophthora cactorum</name>
    <dbReference type="NCBI Taxonomy" id="29920"/>
    <lineage>
        <taxon>Eukaryota</taxon>
        <taxon>Sar</taxon>
        <taxon>Stramenopiles</taxon>
        <taxon>Oomycota</taxon>
        <taxon>Peronosporomycetes</taxon>
        <taxon>Peronosporales</taxon>
        <taxon>Peronosporaceae</taxon>
        <taxon>Phytophthora</taxon>
    </lineage>
</organism>
<dbReference type="Proteomes" id="UP000688947">
    <property type="component" value="Unassembled WGS sequence"/>
</dbReference>
<dbReference type="AlphaFoldDB" id="A0A8T1TZE0"/>
<gene>
    <name evidence="1" type="ORF">JG687_00014929</name>
</gene>